<sequence>MESLQSRFIKRLMRRNLRTLDALNIRVWDENTSVPVWRDYCEAGAAKAPMPKGLEVVPVKIPGLPAHLSAEWLQPAAPREEAVIFYTHGGGYISGSCSDHRALVAKLALSTGLKLLLFEYRLAPEYPYPAALEDTLTSYRWMLTQIQPSTKILIAGESAGGGLCLAALLALKDLAAQGEGLRLPAAGVAISPLTDLAMTGKPNGIKGSVEPENMNAWCCKYYVGSGDPTHPYISPLYGSLQGLPPLFITVGTDEGLLDDGLRFAEKAKAAGVEVRLIVGEGQTHCYPLMPDFIPEAKYAMREIRAFVQKHTAS</sequence>
<evidence type="ECO:0000313" key="3">
    <source>
        <dbReference type="EMBL" id="KPL91796.1"/>
    </source>
</evidence>
<accession>A0A0P6Z354</accession>
<dbReference type="OrthoDB" id="9815425at2"/>
<comment type="caution">
    <text evidence="3">The sequence shown here is derived from an EMBL/GenBank/DDBJ whole genome shotgun (WGS) entry which is preliminary data.</text>
</comment>
<dbReference type="GO" id="GO:0016787">
    <property type="term" value="F:hydrolase activity"/>
    <property type="evidence" value="ECO:0007669"/>
    <property type="project" value="UniProtKB-KW"/>
</dbReference>
<proteinExistence type="predicted"/>
<gene>
    <name evidence="3" type="ORF">ADN01_00495</name>
</gene>
<dbReference type="Gene3D" id="3.40.50.1820">
    <property type="entry name" value="alpha/beta hydrolase"/>
    <property type="match status" value="1"/>
</dbReference>
<evidence type="ECO:0000256" key="1">
    <source>
        <dbReference type="ARBA" id="ARBA00022801"/>
    </source>
</evidence>
<dbReference type="PANTHER" id="PTHR48081">
    <property type="entry name" value="AB HYDROLASE SUPERFAMILY PROTEIN C4A8.06C"/>
    <property type="match status" value="1"/>
</dbReference>
<dbReference type="Pfam" id="PF07859">
    <property type="entry name" value="Abhydrolase_3"/>
    <property type="match status" value="1"/>
</dbReference>
<dbReference type="STRING" id="229921.ADN01_00495"/>
<dbReference type="Proteomes" id="UP000050501">
    <property type="component" value="Unassembled WGS sequence"/>
</dbReference>
<dbReference type="PANTHER" id="PTHR48081:SF8">
    <property type="entry name" value="ALPHA_BETA HYDROLASE FOLD-3 DOMAIN-CONTAINING PROTEIN-RELATED"/>
    <property type="match status" value="1"/>
</dbReference>
<dbReference type="InterPro" id="IPR029058">
    <property type="entry name" value="AB_hydrolase_fold"/>
</dbReference>
<organism evidence="3 4">
    <name type="scientific">Levilinea saccharolytica</name>
    <dbReference type="NCBI Taxonomy" id="229921"/>
    <lineage>
        <taxon>Bacteria</taxon>
        <taxon>Bacillati</taxon>
        <taxon>Chloroflexota</taxon>
        <taxon>Anaerolineae</taxon>
        <taxon>Anaerolineales</taxon>
        <taxon>Anaerolineaceae</taxon>
        <taxon>Levilinea</taxon>
    </lineage>
</organism>
<dbReference type="EMBL" id="LGCM01000002">
    <property type="protein sequence ID" value="KPL91796.1"/>
    <property type="molecule type" value="Genomic_DNA"/>
</dbReference>
<keyword evidence="4" id="KW-1185">Reference proteome</keyword>
<evidence type="ECO:0000259" key="2">
    <source>
        <dbReference type="Pfam" id="PF07859"/>
    </source>
</evidence>
<name>A0A0P6Z354_9CHLR</name>
<keyword evidence="1" id="KW-0378">Hydrolase</keyword>
<dbReference type="SUPFAM" id="SSF53474">
    <property type="entry name" value="alpha/beta-Hydrolases"/>
    <property type="match status" value="1"/>
</dbReference>
<dbReference type="InterPro" id="IPR050300">
    <property type="entry name" value="GDXG_lipolytic_enzyme"/>
</dbReference>
<dbReference type="AlphaFoldDB" id="A0A0P6Z354"/>
<feature type="domain" description="Alpha/beta hydrolase fold-3" evidence="2">
    <location>
        <begin position="84"/>
        <end position="286"/>
    </location>
</feature>
<evidence type="ECO:0000313" key="4">
    <source>
        <dbReference type="Proteomes" id="UP000050501"/>
    </source>
</evidence>
<protein>
    <recommendedName>
        <fullName evidence="2">Alpha/beta hydrolase fold-3 domain-containing protein</fullName>
    </recommendedName>
</protein>
<reference evidence="3 4" key="1">
    <citation type="submission" date="2015-07" db="EMBL/GenBank/DDBJ databases">
        <title>Genome sequence of Levilinea saccharolytica DSM 16555.</title>
        <authorList>
            <person name="Hemp J."/>
            <person name="Ward L.M."/>
            <person name="Pace L.A."/>
            <person name="Fischer W.W."/>
        </authorList>
    </citation>
    <scope>NUCLEOTIDE SEQUENCE [LARGE SCALE GENOMIC DNA]</scope>
    <source>
        <strain evidence="3 4">KIBI-1</strain>
    </source>
</reference>
<dbReference type="InterPro" id="IPR013094">
    <property type="entry name" value="AB_hydrolase_3"/>
</dbReference>